<organism evidence="2 3">
    <name type="scientific">Gottfriedia endophytica</name>
    <dbReference type="NCBI Taxonomy" id="2820819"/>
    <lineage>
        <taxon>Bacteria</taxon>
        <taxon>Bacillati</taxon>
        <taxon>Bacillota</taxon>
        <taxon>Bacilli</taxon>
        <taxon>Bacillales</taxon>
        <taxon>Bacillaceae</taxon>
        <taxon>Gottfriedia</taxon>
    </lineage>
</organism>
<dbReference type="Proteomes" id="UP000682134">
    <property type="component" value="Unassembled WGS sequence"/>
</dbReference>
<dbReference type="Pfam" id="PF00561">
    <property type="entry name" value="Abhydrolase_1"/>
    <property type="match status" value="1"/>
</dbReference>
<dbReference type="InterPro" id="IPR029058">
    <property type="entry name" value="AB_hydrolase_fold"/>
</dbReference>
<evidence type="ECO:0000313" key="2">
    <source>
        <dbReference type="EMBL" id="MBP0725282.1"/>
    </source>
</evidence>
<accession>A0A940SGP0</accession>
<keyword evidence="3" id="KW-1185">Reference proteome</keyword>
<dbReference type="InterPro" id="IPR050266">
    <property type="entry name" value="AB_hydrolase_sf"/>
</dbReference>
<dbReference type="PANTHER" id="PTHR43798">
    <property type="entry name" value="MONOACYLGLYCEROL LIPASE"/>
    <property type="match status" value="1"/>
</dbReference>
<evidence type="ECO:0000259" key="1">
    <source>
        <dbReference type="Pfam" id="PF00561"/>
    </source>
</evidence>
<protein>
    <submittedName>
        <fullName evidence="2">Alpha/beta hydrolase</fullName>
    </submittedName>
</protein>
<dbReference type="RefSeq" id="WP_209404687.1">
    <property type="nucleotide sequence ID" value="NZ_JAGIYQ010000005.1"/>
</dbReference>
<dbReference type="GO" id="GO:0016020">
    <property type="term" value="C:membrane"/>
    <property type="evidence" value="ECO:0007669"/>
    <property type="project" value="TreeGrafter"/>
</dbReference>
<keyword evidence="2" id="KW-0378">Hydrolase</keyword>
<dbReference type="PANTHER" id="PTHR43798:SF33">
    <property type="entry name" value="HYDROLASE, PUTATIVE (AFU_ORTHOLOGUE AFUA_2G14860)-RELATED"/>
    <property type="match status" value="1"/>
</dbReference>
<name>A0A940SGP0_9BACI</name>
<gene>
    <name evidence="2" type="ORF">J5Y03_08775</name>
</gene>
<feature type="domain" description="AB hydrolase-1" evidence="1">
    <location>
        <begin position="24"/>
        <end position="249"/>
    </location>
</feature>
<dbReference type="Gene3D" id="3.40.50.1820">
    <property type="entry name" value="alpha/beta hydrolase"/>
    <property type="match status" value="1"/>
</dbReference>
<dbReference type="EMBL" id="JAGIYQ010000005">
    <property type="protein sequence ID" value="MBP0725282.1"/>
    <property type="molecule type" value="Genomic_DNA"/>
</dbReference>
<comment type="caution">
    <text evidence="2">The sequence shown here is derived from an EMBL/GenBank/DDBJ whole genome shotgun (WGS) entry which is preliminary data.</text>
</comment>
<evidence type="ECO:0000313" key="3">
    <source>
        <dbReference type="Proteomes" id="UP000682134"/>
    </source>
</evidence>
<dbReference type="PRINTS" id="PR00111">
    <property type="entry name" value="ABHYDROLASE"/>
</dbReference>
<dbReference type="GO" id="GO:0016787">
    <property type="term" value="F:hydrolase activity"/>
    <property type="evidence" value="ECO:0007669"/>
    <property type="project" value="UniProtKB-KW"/>
</dbReference>
<dbReference type="InterPro" id="IPR000073">
    <property type="entry name" value="AB_hydrolase_1"/>
</dbReference>
<reference evidence="2" key="1">
    <citation type="submission" date="2021-04" db="EMBL/GenBank/DDBJ databases">
        <title>Genome seq and assembly of Bacillus sp.</title>
        <authorList>
            <person name="Chhetri G."/>
        </authorList>
    </citation>
    <scope>NUCLEOTIDE SEQUENCE</scope>
    <source>
        <strain evidence="2">RG28</strain>
    </source>
</reference>
<sequence>MILKIRNITLQKLTMAYRDEGVGKPIVLLHGFCGSHQYWEKVIPELSKEYRVIAPDLPGHGNSTSMNERYSIEGMAAIIKELLDELKIKDVNMFGHSLGGYITLAFAERYGNQLNSFSLIHSTAFPDSEEAKKGREANIDKVKHQGIHTLIDGLVPNLFSPDNLNKHADDVDVTKKIGYLTSHEGAIGSLKAMKDRPDRNNILENTTLPVLLLAGDHDQVIPYEKTFSVTKENIKHSLLKNAGHMSMFESHEQLISELKAFLNRSEIL</sequence>
<dbReference type="AlphaFoldDB" id="A0A940SGP0"/>
<dbReference type="SUPFAM" id="SSF53474">
    <property type="entry name" value="alpha/beta-Hydrolases"/>
    <property type="match status" value="1"/>
</dbReference>
<proteinExistence type="predicted"/>